<evidence type="ECO:0000313" key="16">
    <source>
        <dbReference type="EMBL" id="RHH12217.1"/>
    </source>
</evidence>
<dbReference type="Proteomes" id="UP000036847">
    <property type="component" value="Chromosome"/>
</dbReference>
<organism evidence="10">
    <name type="scientific">Bacteroides fragilis</name>
    <dbReference type="NCBI Taxonomy" id="817"/>
    <lineage>
        <taxon>Bacteria</taxon>
        <taxon>Pseudomonadati</taxon>
        <taxon>Bacteroidota</taxon>
        <taxon>Bacteroidia</taxon>
        <taxon>Bacteroidales</taxon>
        <taxon>Bacteroidaceae</taxon>
        <taxon>Bacteroides</taxon>
    </lineage>
</organism>
<evidence type="ECO:0000313" key="11">
    <source>
        <dbReference type="EMBL" id="MCZ2654000.1"/>
    </source>
</evidence>
<evidence type="ECO:0000259" key="9">
    <source>
        <dbReference type="Pfam" id="PF20791"/>
    </source>
</evidence>
<dbReference type="EMBL" id="QRJE01000012">
    <property type="protein sequence ID" value="RHH12217.1"/>
    <property type="molecule type" value="Genomic_DNA"/>
</dbReference>
<dbReference type="FunFam" id="3.10.129.10:FF:000036">
    <property type="entry name" value="Acyl-ACP thioesterase"/>
    <property type="match status" value="1"/>
</dbReference>
<dbReference type="InterPro" id="IPR045023">
    <property type="entry name" value="FATA/B"/>
</dbReference>
<sequence length="247" mass="28595">MSDANKIGSYKFIAEPFHVDFKGRLTMGVLGNHLLNCAGFHASERGFGIATLNEDNYTWVLSRLAIDLEEMPYQYEEFTVQTWVENVYRLFTDRNFAILNKDGKKIGYARSVWAMINLNTRKPADLLTLHGGSIVDYVCDEPCPIEKPSRIKVTTDKPSAKLTAKYSDIDINGHVNSIRYIEHILDLFPIQLYMRKQIQRFEMAYVAESYYGDELSFFEEEVNEDEYHVEIKKNDCEVVCRAKVKFV</sequence>
<dbReference type="GO" id="GO:0016297">
    <property type="term" value="F:fatty acyl-[ACP] hydrolase activity"/>
    <property type="evidence" value="ECO:0007669"/>
    <property type="project" value="InterPro"/>
</dbReference>
<keyword evidence="6" id="KW-0443">Lipid metabolism</keyword>
<dbReference type="RefSeq" id="WP_005781287.1">
    <property type="nucleotide sequence ID" value="NZ_CABJEQ010000006.1"/>
</dbReference>
<keyword evidence="2" id="KW-0444">Lipid biosynthesis</keyword>
<keyword evidence="3" id="KW-0378">Hydrolase</keyword>
<dbReference type="InterPro" id="IPR029069">
    <property type="entry name" value="HotDog_dom_sf"/>
</dbReference>
<keyword evidence="7" id="KW-0275">Fatty acid biosynthesis</keyword>
<evidence type="ECO:0000256" key="5">
    <source>
        <dbReference type="ARBA" id="ARBA00022946"/>
    </source>
</evidence>
<keyword evidence="5" id="KW-0809">Transit peptide</keyword>
<dbReference type="Proteomes" id="UP000286270">
    <property type="component" value="Unassembled WGS sequence"/>
</dbReference>
<evidence type="ECO:0000256" key="4">
    <source>
        <dbReference type="ARBA" id="ARBA00022832"/>
    </source>
</evidence>
<dbReference type="Gene3D" id="3.10.129.10">
    <property type="entry name" value="Hotdog Thioesterase"/>
    <property type="match status" value="2"/>
</dbReference>
<dbReference type="InterPro" id="IPR002864">
    <property type="entry name" value="Acyl-ACP_thioesterase_NHD"/>
</dbReference>
<dbReference type="EMBL" id="CP054003">
    <property type="protein sequence ID" value="QKH86513.1"/>
    <property type="molecule type" value="Genomic_DNA"/>
</dbReference>
<dbReference type="PANTHER" id="PTHR31727">
    <property type="entry name" value="OLEOYL-ACYL CARRIER PROTEIN THIOESTERASE 1, CHLOROPLASTIC"/>
    <property type="match status" value="1"/>
</dbReference>
<evidence type="ECO:0000256" key="3">
    <source>
        <dbReference type="ARBA" id="ARBA00022801"/>
    </source>
</evidence>
<evidence type="ECO:0000256" key="1">
    <source>
        <dbReference type="ARBA" id="ARBA00006500"/>
    </source>
</evidence>
<dbReference type="Proteomes" id="UP001075704">
    <property type="component" value="Unassembled WGS sequence"/>
</dbReference>
<evidence type="ECO:0000313" key="18">
    <source>
        <dbReference type="Proteomes" id="UP000036847"/>
    </source>
</evidence>
<dbReference type="EMBL" id="JMZZ02000226">
    <property type="protein sequence ID" value="KFX72624.1"/>
    <property type="molecule type" value="Genomic_DNA"/>
</dbReference>
<proteinExistence type="inferred from homology"/>
<dbReference type="InterPro" id="IPR049427">
    <property type="entry name" value="Acyl-ACP_TE_C"/>
</dbReference>
<evidence type="ECO:0000256" key="7">
    <source>
        <dbReference type="ARBA" id="ARBA00023160"/>
    </source>
</evidence>
<dbReference type="EMBL" id="CP036546">
    <property type="protein sequence ID" value="QCQ47424.1"/>
    <property type="molecule type" value="Genomic_DNA"/>
</dbReference>
<dbReference type="EMBL" id="CP036553">
    <property type="protein sequence ID" value="QCQ38764.1"/>
    <property type="molecule type" value="Genomic_DNA"/>
</dbReference>
<dbReference type="PATRIC" id="fig|817.51.peg.3731"/>
<reference evidence="10" key="1">
    <citation type="book" date="2014" name="THE 24TH EUROPEAN CONGRESS OF CLINICAL MICROBIOLOGY AND INFECTIOUS DISEASES" publisher="ECCMID 2014" city="Barcelona, Spain">
        <title>Identification of resistance genes in three multidrug-resistant Bacteroides fragilis isolates by whole genome sequencing.</title>
        <editorList>
            <person name="Unknown"/>
            <person name="A."/>
        </editorList>
        <authorList>
            <person name="Sydenham T.V."/>
            <person name="Hasman H."/>
            <person name="Wang M."/>
            <person name="Soki J."/>
            <person name="Nagy E."/>
            <person name="Justesen U.S."/>
        </authorList>
    </citation>
    <scope>NUCLEOTIDE SEQUENCE</scope>
    <source>
        <strain evidence="10">DCMOUH0018B</strain>
        <strain evidence="13">DCMSKEJBY0001B</strain>
    </source>
</reference>
<name>A0A081U6X8_BACFG</name>
<evidence type="ECO:0000313" key="14">
    <source>
        <dbReference type="EMBL" id="QKH86513.1"/>
    </source>
</evidence>
<comment type="similarity">
    <text evidence="1">Belongs to the acyl-ACP thioesterase family.</text>
</comment>
<evidence type="ECO:0000313" key="19">
    <source>
        <dbReference type="Proteomes" id="UP000266644"/>
    </source>
</evidence>
<reference evidence="17 18" key="4">
    <citation type="submission" date="2019-03" db="EMBL/GenBank/DDBJ databases">
        <title>Complete genome assembly of MDR B. fragilis.</title>
        <authorList>
            <person name="Sydenham T.V."/>
            <person name="Hasman H."/>
            <person name="Justesen U.S."/>
        </authorList>
    </citation>
    <scope>NUCLEOTIDE SEQUENCE [LARGE SCALE GENOMIC DNA]</scope>
    <source>
        <strain evidence="12 17">DCMOUH0067B</strain>
        <strain evidence="13 18">DCMSKEJBY0001B</strain>
    </source>
</reference>
<evidence type="ECO:0000259" key="8">
    <source>
        <dbReference type="Pfam" id="PF01643"/>
    </source>
</evidence>
<reference evidence="11" key="6">
    <citation type="submission" date="2022-12" db="EMBL/GenBank/DDBJ databases">
        <title>Development of a Multilocus Sequence Typing Scheme for Bacteroides fragilis Based on Whole Genome Sequencing Data and Clinical Application.</title>
        <authorList>
            <person name="Nielsen F.D."/>
            <person name="Justesen U.S."/>
        </authorList>
    </citation>
    <scope>NUCLEOTIDE SEQUENCE</scope>
    <source>
        <strain evidence="11">BF_BC_ODE_DK_2015_2</strain>
    </source>
</reference>
<evidence type="ECO:0000313" key="15">
    <source>
        <dbReference type="EMBL" id="RGV54286.1"/>
    </source>
</evidence>
<reference evidence="14 21" key="5">
    <citation type="submission" date="2020-05" db="EMBL/GenBank/DDBJ databases">
        <title>FDA dAtabase for Regulatory Grade micrObial Sequences (FDA-ARGOS): Supporting development and validation of Infectious Disease Dx tests.</title>
        <authorList>
            <person name="Bojja K."/>
            <person name="Kessler A."/>
            <person name="Tallon L."/>
            <person name="Sadzewicz L."/>
            <person name="Zhao X."/>
            <person name="Vavikolanu K."/>
            <person name="Mehta A."/>
            <person name="Aluvathingal J."/>
            <person name="Nadendla S."/>
            <person name="Myers T."/>
            <person name="Yan Y."/>
            <person name="Sichtig H."/>
        </authorList>
    </citation>
    <scope>NUCLEOTIDE SEQUENCE [LARGE SCALE GENOMIC DNA]</scope>
    <source>
        <strain evidence="14 21">FDAARGOS_763</strain>
    </source>
</reference>
<dbReference type="Proteomes" id="UP000501467">
    <property type="component" value="Chromosome"/>
</dbReference>
<gene>
    <name evidence="16" type="ORF">DW228_08995</name>
    <name evidence="15" type="ORF">DWW08_09925</name>
    <name evidence="13" type="ORF">EC80_022675</name>
    <name evidence="10" type="ORF">EE52_0222580</name>
    <name evidence="14" type="ORF">FOC69_20050</name>
    <name evidence="12" type="ORF">IA74_023160</name>
    <name evidence="11" type="ORF">O1422_07470</name>
</gene>
<feature type="domain" description="Acyl-ACP thioesterase-like C-terminal" evidence="9">
    <location>
        <begin position="155"/>
        <end position="245"/>
    </location>
</feature>
<evidence type="ECO:0000313" key="17">
    <source>
        <dbReference type="Proteomes" id="UP000028294"/>
    </source>
</evidence>
<dbReference type="EMBL" id="JAPUAC010000004">
    <property type="protein sequence ID" value="MCZ2654000.1"/>
    <property type="molecule type" value="Genomic_DNA"/>
</dbReference>
<dbReference type="AlphaFoldDB" id="A0A081U6X8"/>
<keyword evidence="4" id="KW-0276">Fatty acid metabolism</keyword>
<dbReference type="SUPFAM" id="SSF54637">
    <property type="entry name" value="Thioesterase/thiol ester dehydrase-isomerase"/>
    <property type="match status" value="2"/>
</dbReference>
<dbReference type="GeneID" id="99673039"/>
<evidence type="ECO:0000313" key="21">
    <source>
        <dbReference type="Proteomes" id="UP000501467"/>
    </source>
</evidence>
<accession>A0A081U6X8</accession>
<dbReference type="OrthoDB" id="9801517at2"/>
<protein>
    <submittedName>
        <fullName evidence="10 11">Thioesterase</fullName>
    </submittedName>
    <submittedName>
        <fullName evidence="12">Acyl-[acyl-carrier-protein] thioesterase</fullName>
    </submittedName>
</protein>
<reference evidence="19 20" key="3">
    <citation type="submission" date="2018-08" db="EMBL/GenBank/DDBJ databases">
        <title>A genome reference for cultivated species of the human gut microbiota.</title>
        <authorList>
            <person name="Zou Y."/>
            <person name="Xue W."/>
            <person name="Luo G."/>
        </authorList>
    </citation>
    <scope>NUCLEOTIDE SEQUENCE [LARGE SCALE GENOMIC DNA]</scope>
    <source>
        <strain evidence="15 20">AF14-26</strain>
        <strain evidence="16 19">AM18-6</strain>
    </source>
</reference>
<evidence type="ECO:0000313" key="12">
    <source>
        <dbReference type="EMBL" id="QCQ38764.1"/>
    </source>
</evidence>
<dbReference type="EMBL" id="QRZH01000007">
    <property type="protein sequence ID" value="RGV54286.1"/>
    <property type="molecule type" value="Genomic_DNA"/>
</dbReference>
<dbReference type="Proteomes" id="UP000028294">
    <property type="component" value="Chromosome"/>
</dbReference>
<evidence type="ECO:0000256" key="6">
    <source>
        <dbReference type="ARBA" id="ARBA00023098"/>
    </source>
</evidence>
<dbReference type="CDD" id="cd00586">
    <property type="entry name" value="4HBT"/>
    <property type="match status" value="1"/>
</dbReference>
<feature type="domain" description="Acyl-ACP thioesterase N-terminal hotdog" evidence="8">
    <location>
        <begin position="17"/>
        <end position="126"/>
    </location>
</feature>
<evidence type="ECO:0000313" key="10">
    <source>
        <dbReference type="EMBL" id="KFX72624.1"/>
    </source>
</evidence>
<evidence type="ECO:0000256" key="2">
    <source>
        <dbReference type="ARBA" id="ARBA00022516"/>
    </source>
</evidence>
<dbReference type="Pfam" id="PF20791">
    <property type="entry name" value="Acyl-ACP_TE_C"/>
    <property type="match status" value="1"/>
</dbReference>
<dbReference type="Pfam" id="PF01643">
    <property type="entry name" value="Acyl-ACP_TE"/>
    <property type="match status" value="1"/>
</dbReference>
<dbReference type="PANTHER" id="PTHR31727:SF6">
    <property type="entry name" value="OLEOYL-ACYL CARRIER PROTEIN THIOESTERASE 1, CHLOROPLASTIC"/>
    <property type="match status" value="1"/>
</dbReference>
<dbReference type="GO" id="GO:0000036">
    <property type="term" value="F:acyl carrier activity"/>
    <property type="evidence" value="ECO:0007669"/>
    <property type="project" value="TreeGrafter"/>
</dbReference>
<reference evidence="10" key="2">
    <citation type="submission" date="2014-07" db="EMBL/GenBank/DDBJ databases">
        <title>Genetics and epidemiology of antimicrobial resistance in B. fragilis group.</title>
        <authorList>
            <person name="Sydenham T.V."/>
            <person name="Hasman H."/>
            <person name="Kemp M."/>
            <person name="Justesen U.S."/>
        </authorList>
    </citation>
    <scope>NUCLEOTIDE SEQUENCE [LARGE SCALE GENOMIC DNA]</scope>
    <source>
        <strain evidence="10">DCMOUH0018B</strain>
    </source>
</reference>
<evidence type="ECO:0000313" key="20">
    <source>
        <dbReference type="Proteomes" id="UP000286270"/>
    </source>
</evidence>
<evidence type="ECO:0000313" key="13">
    <source>
        <dbReference type="EMBL" id="QCQ47424.1"/>
    </source>
</evidence>
<dbReference type="Proteomes" id="UP000266644">
    <property type="component" value="Unassembled WGS sequence"/>
</dbReference>